<proteinExistence type="predicted"/>
<dbReference type="PANTHER" id="PTHR38340:SF1">
    <property type="entry name" value="S-LAYER PROTEIN"/>
    <property type="match status" value="1"/>
</dbReference>
<evidence type="ECO:0000259" key="3">
    <source>
        <dbReference type="PROSITE" id="PS50234"/>
    </source>
</evidence>
<dbReference type="InterPro" id="IPR002035">
    <property type="entry name" value="VWF_A"/>
</dbReference>
<dbReference type="PRINTS" id="PR00313">
    <property type="entry name" value="CABNDNGRPT"/>
</dbReference>
<dbReference type="SMART" id="SM00327">
    <property type="entry name" value="VWA"/>
    <property type="match status" value="1"/>
</dbReference>
<dbReference type="SUPFAM" id="SSF53300">
    <property type="entry name" value="vWA-like"/>
    <property type="match status" value="1"/>
</dbReference>
<reference evidence="4 5" key="1">
    <citation type="submission" date="2018-04" db="EMBL/GenBank/DDBJ databases">
        <title>Polynucleobacter sp. LimPoW16 genome.</title>
        <authorList>
            <person name="Hahn M.W."/>
        </authorList>
    </citation>
    <scope>NUCLEOTIDE SEQUENCE [LARGE SCALE GENOMIC DNA]</scope>
    <source>
        <strain evidence="4 5">LimPoW16</strain>
    </source>
</reference>
<dbReference type="InterPro" id="IPR050557">
    <property type="entry name" value="RTX_toxin/Mannuronan_C5-epim"/>
</dbReference>
<keyword evidence="5" id="KW-1185">Reference proteome</keyword>
<dbReference type="InterPro" id="IPR018511">
    <property type="entry name" value="Hemolysin-typ_Ca-bd_CS"/>
</dbReference>
<dbReference type="Proteomes" id="UP000500806">
    <property type="component" value="Chromosome"/>
</dbReference>
<dbReference type="PROSITE" id="PS00330">
    <property type="entry name" value="HEMOLYSIN_CALCIUM"/>
    <property type="match status" value="5"/>
</dbReference>
<comment type="subcellular location">
    <subcellularLocation>
        <location evidence="1">Secreted</location>
    </subcellularLocation>
</comment>
<evidence type="ECO:0000256" key="1">
    <source>
        <dbReference type="ARBA" id="ARBA00004613"/>
    </source>
</evidence>
<dbReference type="InterPro" id="IPR036465">
    <property type="entry name" value="vWFA_dom_sf"/>
</dbReference>
<dbReference type="EMBL" id="CP028941">
    <property type="protein sequence ID" value="QKM61977.1"/>
    <property type="molecule type" value="Genomic_DNA"/>
</dbReference>
<dbReference type="InterPro" id="IPR018247">
    <property type="entry name" value="EF_Hand_1_Ca_BS"/>
</dbReference>
<dbReference type="KEGG" id="pani:DCO16_02105"/>
<gene>
    <name evidence="4" type="ORF">DCO16_02105</name>
</gene>
<dbReference type="InterPro" id="IPR011049">
    <property type="entry name" value="Serralysin-like_metalloprot_C"/>
</dbReference>
<dbReference type="Pfam" id="PF00353">
    <property type="entry name" value="HemolysinCabind"/>
    <property type="match status" value="2"/>
</dbReference>
<evidence type="ECO:0000313" key="4">
    <source>
        <dbReference type="EMBL" id="QKM61977.1"/>
    </source>
</evidence>
<dbReference type="PANTHER" id="PTHR38340">
    <property type="entry name" value="S-LAYER PROTEIN"/>
    <property type="match status" value="1"/>
</dbReference>
<evidence type="ECO:0000256" key="2">
    <source>
        <dbReference type="ARBA" id="ARBA00022525"/>
    </source>
</evidence>
<dbReference type="Gene3D" id="3.40.50.410">
    <property type="entry name" value="von Willebrand factor, type A domain"/>
    <property type="match status" value="1"/>
</dbReference>
<dbReference type="InterPro" id="IPR001343">
    <property type="entry name" value="Hemolysn_Ca-bd"/>
</dbReference>
<dbReference type="CDD" id="cd00198">
    <property type="entry name" value="vWFA"/>
    <property type="match status" value="1"/>
</dbReference>
<dbReference type="PROSITE" id="PS00018">
    <property type="entry name" value="EF_HAND_1"/>
    <property type="match status" value="1"/>
</dbReference>
<keyword evidence="2" id="KW-0964">Secreted</keyword>
<dbReference type="SUPFAM" id="SSF51120">
    <property type="entry name" value="beta-Roll"/>
    <property type="match status" value="2"/>
</dbReference>
<dbReference type="GO" id="GO:0005509">
    <property type="term" value="F:calcium ion binding"/>
    <property type="evidence" value="ECO:0007669"/>
    <property type="project" value="InterPro"/>
</dbReference>
<dbReference type="Gene3D" id="2.60.40.2030">
    <property type="match status" value="1"/>
</dbReference>
<dbReference type="SUPFAM" id="SSF141072">
    <property type="entry name" value="CalX-like"/>
    <property type="match status" value="1"/>
</dbReference>
<dbReference type="InterPro" id="IPR038081">
    <property type="entry name" value="CalX-like_sf"/>
</dbReference>
<dbReference type="PROSITE" id="PS50234">
    <property type="entry name" value="VWFA"/>
    <property type="match status" value="1"/>
</dbReference>
<sequence length="1855" mass="190232">MITTKIMVEKYQVSISNPTSSTSTFEALALADADNGKGVVTVETTITDETANDVVADLSSYDDNDAITIKIVSVDSAGNIINGGTDNSVLEGSGLAYYKVIAVNDSGVDVTLSLNTSTVTVQFTGDATIWAAAFNTTGTISDYSWFAQNGTTGLTTSIASGTNGNATAVGQFTTAKVGDVLSVSARSDSSTEGTEQFSVSVSGLSNASSFEKINYGGGVITSIGDSLVVSSVEVSEDSGTAGVDTGRYATFSVTYVALSGAAINLSLTAGTATAGTDYVNSIQYSLTGADPWTTSNSFTPTNAKGTLQVRVQITDDAIADSGETFTLTATRGAVTSTGTATIIDSTANDDGGAGNLTDNDTAFTFKLIAVNLSGVALSNVSLSSIGEESNSTAYYKVVAVDSNGAAVSNQPAGTVIVAVGDIKDTASPGFDYISDQRIEATIGTMFQVAAFNDAQNDGGETFTVSLVGGSYTPPALLAYEKIAYDANTVVTTITDTDTNPAVPIANPFTLDIIEGATAGSSQSANINTNLVLVIDRSGSMATVDSGAAQSRLAYAKSAALALIDKYDSLGNVSIQVVSFDSNAKNLSGSVWTDAATAKAAITALSAGSYTNYDRAIDTVMSTVKFTAAGVQSDGQNVSYFLSDGVPTEDSAGVRKTSGLAALGTATYEAQDIGIQAGEEWAWKNYLNANEINSNAIAIGKGMTAATATYLNPIAWNGETVSNANAILVDNITTLLDTLVPPTPVTPPTPAPTSYTYNLIDQAKDQSGPDGWMAGSKKMVSVEYNLTTYTFTDANPTQTVTVNGGTVVFSRDGSYTFTANANTTDIKDSLSSVITYTIQDSKLDTEPASLLGDTATNTFTINILDRSEVVAYDNFNQAVVTETITSGTTTPTTLTNFSSQNSASATTDYWTFDATTGSGDTVTTVIDGETTFTAAVAATETNKWITSSNNGSSFDTSYRSGSAEKWLRIEDRDSDAGFVASLFTPVFTGATSISFNAALASDRFASGDTASYQLWFKKADGTWGSNSAVSFTNTADNTTFAVQSNNLKTINNLTASTEYRLLLTVDDESGGPGSSNLRMLLDNFVQSNTAPATTTYSAAAITGNVILNENIAFSGTDPFGTVDSLGSEGATVMFASNGASIAGAGTSISSGGTIIAGTYGNLSLRSDGSYTYTMTSGATDRTGQQEVFTYRLQQADGDFSDASLTINLGAGTYVQTGTDAANTIAAPNNSETHLILGLGGNDTLTGGSGVDRIDGGDGDDSITGGAGDDILIGGLGNDTFVGFVGADTLDGGTGTDTLTLSETSADLNTAGATDGRLSSIENINASGASAITINLSGQSEGFTITGSANADTITGGSGADSINGGAGADSITGGTGSDAFVFSSGASGQTDVLADTITDYTVGALNTGDVIDFSQTLTVGGNANAATATQALINTSTGVATFASLSGATLADALSDITTRFTAATDTAGEFAFFKVNSTGNYFLFISDGVAGVGGNDVLIKLTGVTAITTIALNSGNLTITRGTYNTITVTPIAIDLNQDGINYLSQNAQVVYDYSGQNLLQSTAWVSSADGLLALKLPDNELQISFATQDGETDLQGLAKVYDTNKDGVFDSSDADFTKFGVWQDADSDGIVDSGEYLSLADRGITSLSLTSDGQVRFEANGDVIVYGQTTYTTSDGQLHIAEDVGFAVSDVYEPLDIAAIIANADAIESITHIDQLADTASSSTLMVELGGQTYEIATLPGQEVGTEDILSQFVGGDTSENLLSNKSWTDVIDIASDHGGPGSIIAAGGTLNDGNYANGAGDWTVIINSGDAKVDATNNQITFASESADNSVTIVTADGASHDINNVDKIQWHG</sequence>
<protein>
    <recommendedName>
        <fullName evidence="3">VWFA domain-containing protein</fullName>
    </recommendedName>
</protein>
<accession>A0A6M9PSV0</accession>
<dbReference type="Pfam" id="PF13519">
    <property type="entry name" value="VWA_2"/>
    <property type="match status" value="1"/>
</dbReference>
<dbReference type="Gene3D" id="2.150.10.10">
    <property type="entry name" value="Serralysin-like metalloprotease, C-terminal"/>
    <property type="match status" value="2"/>
</dbReference>
<name>A0A6M9PSV0_9BURK</name>
<organism evidence="4 5">
    <name type="scientific">Polynucleobacter antarcticus</name>
    <dbReference type="NCBI Taxonomy" id="1743162"/>
    <lineage>
        <taxon>Bacteria</taxon>
        <taxon>Pseudomonadati</taxon>
        <taxon>Pseudomonadota</taxon>
        <taxon>Betaproteobacteria</taxon>
        <taxon>Burkholderiales</taxon>
        <taxon>Burkholderiaceae</taxon>
        <taxon>Polynucleobacter</taxon>
    </lineage>
</organism>
<dbReference type="GO" id="GO:0005576">
    <property type="term" value="C:extracellular region"/>
    <property type="evidence" value="ECO:0007669"/>
    <property type="project" value="UniProtKB-SubCell"/>
</dbReference>
<feature type="domain" description="VWFA" evidence="3">
    <location>
        <begin position="529"/>
        <end position="742"/>
    </location>
</feature>
<evidence type="ECO:0000313" key="5">
    <source>
        <dbReference type="Proteomes" id="UP000500806"/>
    </source>
</evidence>